<dbReference type="Proteomes" id="UP000327402">
    <property type="component" value="Segment"/>
</dbReference>
<sequence length="289" mass="33093">MAMNRNEQTEEIVRLLEKLRIFTAKDWFGFNPDMFNKWVSIAEGLLKQARIKYCKYTVYQSFISGFSLDSMYSLRSRALKEICDFNGLNLACVASVLGRWMWEWSISGYQNTINTLYIVGDNTTDAEILCYSIVRSFHCVLTVDENLDTKELFKIQDQTKFLYFPSVGNTALFNKAHINQLLRGRDFNIITTESKLGVITPLKCLVHLNKLPETFPTSPDQHAVIHLTEPSLGKVPTEPELRFCVSNLYSDDTFRCTNPYGVICSSLQTDSVCSSCDKCYINILHYSPD</sequence>
<reference evidence="1" key="1">
    <citation type="journal article" date="2019" name="Virus">
        <title>Identification of a distinct lineage of aviadenovirus from crane feces.</title>
        <authorList>
            <person name="Mukai Y."/>
            <person name="Tomita Y."/>
            <person name="Kryukov K."/>
            <person name="Nakagawa S."/>
            <person name="Ozawa M."/>
            <person name="Matsui T."/>
            <person name="Tomonaga K."/>
            <person name="Imanishi T."/>
            <person name="Kawaoka Y."/>
            <person name="Watanabe T."/>
            <person name="Horie M."/>
        </authorList>
    </citation>
    <scope>NUCLEOTIDE SEQUENCE</scope>
</reference>
<dbReference type="EMBL" id="LC469780">
    <property type="protein sequence ID" value="BBJ21538.1"/>
    <property type="molecule type" value="Genomic_DNA"/>
</dbReference>
<protein>
    <submittedName>
        <fullName evidence="1">Uncharacterized protein</fullName>
    </submittedName>
</protein>
<name>A0A5H2WT44_9ADEN</name>
<evidence type="ECO:0000313" key="2">
    <source>
        <dbReference type="Proteomes" id="UP000327402"/>
    </source>
</evidence>
<evidence type="ECO:0000313" key="1">
    <source>
        <dbReference type="EMBL" id="BBJ21538.1"/>
    </source>
</evidence>
<keyword evidence="2" id="KW-1185">Reference proteome</keyword>
<proteinExistence type="predicted"/>
<accession>A0A5H2WT44</accession>
<organism evidence="1">
    <name type="scientific">Crane-associated adenovirus 1</name>
    <dbReference type="NCBI Taxonomy" id="2559941"/>
    <lineage>
        <taxon>Viruses</taxon>
        <taxon>Varidnaviria</taxon>
        <taxon>Bamfordvirae</taxon>
        <taxon>Preplasmiviricota</taxon>
        <taxon>Polisuviricotina</taxon>
        <taxon>Pharingeaviricetes</taxon>
        <taxon>Rowavirales</taxon>
        <taxon>Adenoviridae</taxon>
        <taxon>Aviadenovirus</taxon>
        <taxon>Aviadenovirus gruis</taxon>
    </lineage>
</organism>